<proteinExistence type="predicted"/>
<dbReference type="InterPro" id="IPR011990">
    <property type="entry name" value="TPR-like_helical_dom_sf"/>
</dbReference>
<feature type="region of interest" description="Disordered" evidence="2">
    <location>
        <begin position="1"/>
        <end position="31"/>
    </location>
</feature>
<dbReference type="InterPro" id="IPR003593">
    <property type="entry name" value="AAA+_ATPase"/>
</dbReference>
<feature type="domain" description="HTH cro/C1-type" evidence="3">
    <location>
        <begin position="58"/>
        <end position="103"/>
    </location>
</feature>
<dbReference type="PROSITE" id="PS50943">
    <property type="entry name" value="HTH_CROC1"/>
    <property type="match status" value="1"/>
</dbReference>
<evidence type="ECO:0000313" key="4">
    <source>
        <dbReference type="EMBL" id="THV36486.1"/>
    </source>
</evidence>
<dbReference type="OrthoDB" id="7628974at2"/>
<dbReference type="AlphaFoldDB" id="A0A4V4HR63"/>
<name>A0A4V4HR63_9ACTN</name>
<dbReference type="Gene3D" id="1.10.260.40">
    <property type="entry name" value="lambda repressor-like DNA-binding domains"/>
    <property type="match status" value="1"/>
</dbReference>
<dbReference type="PANTHER" id="PTHR47691">
    <property type="entry name" value="REGULATOR-RELATED"/>
    <property type="match status" value="1"/>
</dbReference>
<dbReference type="SMART" id="SM00530">
    <property type="entry name" value="HTH_XRE"/>
    <property type="match status" value="1"/>
</dbReference>
<evidence type="ECO:0000256" key="2">
    <source>
        <dbReference type="SAM" id="MobiDB-lite"/>
    </source>
</evidence>
<dbReference type="PRINTS" id="PR00364">
    <property type="entry name" value="DISEASERSIST"/>
</dbReference>
<dbReference type="PANTHER" id="PTHR47691:SF3">
    <property type="entry name" value="HTH-TYPE TRANSCRIPTIONAL REGULATOR RV0890C-RELATED"/>
    <property type="match status" value="1"/>
</dbReference>
<dbReference type="InterPro" id="IPR002182">
    <property type="entry name" value="NB-ARC"/>
</dbReference>
<dbReference type="GO" id="GO:0003677">
    <property type="term" value="F:DNA binding"/>
    <property type="evidence" value="ECO:0007669"/>
    <property type="project" value="InterPro"/>
</dbReference>
<evidence type="ECO:0000259" key="3">
    <source>
        <dbReference type="PROSITE" id="PS50943"/>
    </source>
</evidence>
<accession>A0A4V4HR63</accession>
<dbReference type="Pfam" id="PF13424">
    <property type="entry name" value="TPR_12"/>
    <property type="match status" value="2"/>
</dbReference>
<dbReference type="SMART" id="SM00028">
    <property type="entry name" value="TPR"/>
    <property type="match status" value="5"/>
</dbReference>
<dbReference type="SUPFAM" id="SSF52540">
    <property type="entry name" value="P-loop containing nucleoside triphosphate hydrolases"/>
    <property type="match status" value="1"/>
</dbReference>
<dbReference type="InterPro" id="IPR027417">
    <property type="entry name" value="P-loop_NTPase"/>
</dbReference>
<sequence length="850" mass="91990">MIDRGRVGGRPHPTAVGTGIPVDGQRPGPARPPYHCGMADRAFDTRNSLRPHRLRAMMTQEELALKSGVGTRTIRDIESGKVRPQPKTLRLLARALGLEADDRARLAGASDLIAVVPRELPMALAAFTGREGQLDALFAAVDDGAAVITVHGMAGVGKTSLAVRVAHALAPRYPDGQLFVDLHGFTHSTGPRPSIESVLTRVLRSLGLSDRPLPADIDELTARYRSAIADRRILLVLDNAASAEQVDALLPGTPGSLILATSRRDLSSLTGAYSVPLEPPPVREAAAMLSAAVAGRVTEAEAVAVAERCGRLPLALGLAAARLRSRPLWRVEDLLKRLVDEGRLFEEFDLGHRGVAGALHASYLELDTDHRRMLRRLGLVPGDDLDVHAAAALCEVSEERAAPMLESLVDVHLAETRSPGRYRLHDLVRLFAAKVAAVEETESDLDDAVLRLNRVYLHFAYRAAARATPNVPRFIAGETAYDSGLPGFADRDSALSWFRTERGNLESAVAAAERTGRLELAWHLATAFSGFFMYDLDLGAQATVNEIALTSARRLGDAWKEAYALGDAGRQLGLEGRHRDGIRYLEQAVALKRDLGETGDAALTFANIGVLHRRSGRFAEALTVYETALTLVEETAAAPAVSAIVSINMVAPLVRLGRLDDAELRLAEAEALLRPDDDHDRTRIEVFRGVLLRERGDLAGAESMHTTCLAACLRESVPAGITATLCELGEDLLRLDRRAEAVERFGQAVGWAEERADRSLERAARNGLGRALTASGRPEEAIGHLEQAAALAESHEDTYELARAHHGLADAHRLRGDTDAERRYLRRAARGYAACDVPEAAAVTERLDRF</sequence>
<dbReference type="SMART" id="SM00382">
    <property type="entry name" value="AAA"/>
    <property type="match status" value="1"/>
</dbReference>
<feature type="repeat" description="TPR" evidence="1">
    <location>
        <begin position="602"/>
        <end position="635"/>
    </location>
</feature>
<comment type="caution">
    <text evidence="4">The sequence shown here is derived from an EMBL/GenBank/DDBJ whole genome shotgun (WGS) entry which is preliminary data.</text>
</comment>
<organism evidence="4 5">
    <name type="scientific">Glycomyces buryatensis</name>
    <dbReference type="NCBI Taxonomy" id="2570927"/>
    <lineage>
        <taxon>Bacteria</taxon>
        <taxon>Bacillati</taxon>
        <taxon>Actinomycetota</taxon>
        <taxon>Actinomycetes</taxon>
        <taxon>Glycomycetales</taxon>
        <taxon>Glycomycetaceae</taxon>
        <taxon>Glycomyces</taxon>
    </lineage>
</organism>
<dbReference type="GO" id="GO:0043531">
    <property type="term" value="F:ADP binding"/>
    <property type="evidence" value="ECO:0007669"/>
    <property type="project" value="InterPro"/>
</dbReference>
<dbReference type="Gene3D" id="3.40.50.300">
    <property type="entry name" value="P-loop containing nucleotide triphosphate hydrolases"/>
    <property type="match status" value="1"/>
</dbReference>
<dbReference type="InterPro" id="IPR019734">
    <property type="entry name" value="TPR_rpt"/>
</dbReference>
<dbReference type="CDD" id="cd00093">
    <property type="entry name" value="HTH_XRE"/>
    <property type="match status" value="1"/>
</dbReference>
<evidence type="ECO:0000256" key="1">
    <source>
        <dbReference type="PROSITE-ProRule" id="PRU00339"/>
    </source>
</evidence>
<protein>
    <submittedName>
        <fullName evidence="4">Tetratricopeptide repeat protein</fullName>
    </submittedName>
</protein>
<keyword evidence="5" id="KW-1185">Reference proteome</keyword>
<dbReference type="Pfam" id="PF00931">
    <property type="entry name" value="NB-ARC"/>
    <property type="match status" value="1"/>
</dbReference>
<evidence type="ECO:0000313" key="5">
    <source>
        <dbReference type="Proteomes" id="UP000308760"/>
    </source>
</evidence>
<dbReference type="InterPro" id="IPR010982">
    <property type="entry name" value="Lambda_DNA-bd_dom_sf"/>
</dbReference>
<keyword evidence="1" id="KW-0802">TPR repeat</keyword>
<dbReference type="InterPro" id="IPR001387">
    <property type="entry name" value="Cro/C1-type_HTH"/>
</dbReference>
<dbReference type="PROSITE" id="PS50005">
    <property type="entry name" value="TPR"/>
    <property type="match status" value="1"/>
</dbReference>
<dbReference type="Proteomes" id="UP000308760">
    <property type="component" value="Unassembled WGS sequence"/>
</dbReference>
<dbReference type="Pfam" id="PF01381">
    <property type="entry name" value="HTH_3"/>
    <property type="match status" value="1"/>
</dbReference>
<gene>
    <name evidence="4" type="ORF">FAB82_22155</name>
</gene>
<dbReference type="Gene3D" id="1.25.40.10">
    <property type="entry name" value="Tetratricopeptide repeat domain"/>
    <property type="match status" value="2"/>
</dbReference>
<dbReference type="SUPFAM" id="SSF48452">
    <property type="entry name" value="TPR-like"/>
    <property type="match status" value="2"/>
</dbReference>
<dbReference type="SUPFAM" id="SSF47413">
    <property type="entry name" value="lambda repressor-like DNA-binding domains"/>
    <property type="match status" value="1"/>
</dbReference>
<reference evidence="5" key="1">
    <citation type="submission" date="2019-04" db="EMBL/GenBank/DDBJ databases">
        <title>Nocardioides xinjiangensis sp. nov.</title>
        <authorList>
            <person name="Liu S."/>
        </authorList>
    </citation>
    <scope>NUCLEOTIDE SEQUENCE [LARGE SCALE GENOMIC DNA]</scope>
    <source>
        <strain evidence="5">18</strain>
    </source>
</reference>
<dbReference type="EMBL" id="STGY01000072">
    <property type="protein sequence ID" value="THV36486.1"/>
    <property type="molecule type" value="Genomic_DNA"/>
</dbReference>
<reference evidence="4 5" key="2">
    <citation type="submission" date="2019-05" db="EMBL/GenBank/DDBJ databases">
        <title>Glycomyces buryatensis sp. nov.</title>
        <authorList>
            <person name="Nikitina E."/>
        </authorList>
    </citation>
    <scope>NUCLEOTIDE SEQUENCE [LARGE SCALE GENOMIC DNA]</scope>
    <source>
        <strain evidence="4 5">18</strain>
    </source>
</reference>